<name>A0A2S5DE32_9NEIS</name>
<gene>
    <name evidence="3" type="primary">pilV</name>
    <name evidence="3" type="ORF">C2I19_14600</name>
</gene>
<dbReference type="AlphaFoldDB" id="A0A2S5DE32"/>
<proteinExistence type="predicted"/>
<reference evidence="4" key="1">
    <citation type="submission" date="2018-02" db="EMBL/GenBank/DDBJ databases">
        <authorList>
            <person name="O'Hara-Hanley K."/>
            <person name="Soby S."/>
        </authorList>
    </citation>
    <scope>NUCLEOTIDE SEQUENCE [LARGE SCALE GENOMIC DNA]</scope>
    <source>
        <strain evidence="4">MWU14-2602</strain>
    </source>
</reference>
<evidence type="ECO:0000259" key="2">
    <source>
        <dbReference type="Pfam" id="PF22150"/>
    </source>
</evidence>
<dbReference type="NCBIfam" id="TIGR02523">
    <property type="entry name" value="type_IV_pilV"/>
    <property type="match status" value="1"/>
</dbReference>
<organism evidence="3 4">
    <name type="scientific">Chromobacterium alticapitis</name>
    <dbReference type="NCBI Taxonomy" id="2073169"/>
    <lineage>
        <taxon>Bacteria</taxon>
        <taxon>Pseudomonadati</taxon>
        <taxon>Pseudomonadota</taxon>
        <taxon>Betaproteobacteria</taxon>
        <taxon>Neisseriales</taxon>
        <taxon>Chromobacteriaceae</taxon>
        <taxon>Chromobacterium</taxon>
    </lineage>
</organism>
<accession>A0A2S5DE32</accession>
<dbReference type="Pfam" id="PF07963">
    <property type="entry name" value="N_methyl"/>
    <property type="match status" value="1"/>
</dbReference>
<feature type="transmembrane region" description="Helical" evidence="1">
    <location>
        <begin position="21"/>
        <end position="49"/>
    </location>
</feature>
<evidence type="ECO:0000256" key="1">
    <source>
        <dbReference type="SAM" id="Phobius"/>
    </source>
</evidence>
<dbReference type="InterPro" id="IPR013362">
    <property type="entry name" value="Pilus_4_PilV"/>
</dbReference>
<comment type="caution">
    <text evidence="3">The sequence shown here is derived from an EMBL/GenBank/DDBJ whole genome shotgun (WGS) entry which is preliminary data.</text>
</comment>
<evidence type="ECO:0000313" key="4">
    <source>
        <dbReference type="Proteomes" id="UP000237082"/>
    </source>
</evidence>
<dbReference type="Proteomes" id="UP000237082">
    <property type="component" value="Unassembled WGS sequence"/>
</dbReference>
<dbReference type="EMBL" id="PQWB01000063">
    <property type="protein sequence ID" value="POZ61299.1"/>
    <property type="molecule type" value="Genomic_DNA"/>
</dbReference>
<dbReference type="InterPro" id="IPR054402">
    <property type="entry name" value="Tt1218-like_dom"/>
</dbReference>
<dbReference type="Pfam" id="PF22150">
    <property type="entry name" value="Tt1218-like"/>
    <property type="match status" value="1"/>
</dbReference>
<keyword evidence="4" id="KW-1185">Reference proteome</keyword>
<keyword evidence="1" id="KW-0472">Membrane</keyword>
<feature type="domain" description="Type IV pilin Tt1218-like" evidence="2">
    <location>
        <begin position="49"/>
        <end position="117"/>
    </location>
</feature>
<keyword evidence="1" id="KW-0812">Transmembrane</keyword>
<keyword evidence="1" id="KW-1133">Transmembrane helix</keyword>
<dbReference type="InterPro" id="IPR012902">
    <property type="entry name" value="N_methyl_site"/>
</dbReference>
<evidence type="ECO:0000313" key="3">
    <source>
        <dbReference type="EMBL" id="POZ61299.1"/>
    </source>
</evidence>
<sequence length="172" mass="18190">MSAGLAQREWGMHMQCWRGRAMAGFTMLEVLIALLVLAMGVLAAVAVMLNATRASGSSYLRQMATQYAYDMTDRMRANSAQVGAGAYDVASGAAPSTFQSNCVSTVCSAATMAAFDKYQWLTDLQNNLPGGTGSVYQPAGAATTERVVQVWWTDGGVGRGGVQQSVAVRSIM</sequence>
<dbReference type="NCBIfam" id="TIGR02532">
    <property type="entry name" value="IV_pilin_GFxxxE"/>
    <property type="match status" value="1"/>
</dbReference>
<protein>
    <submittedName>
        <fullName evidence="3">Type IV pilus modification protein PilV</fullName>
    </submittedName>
</protein>